<dbReference type="Proteomes" id="UP000092600">
    <property type="component" value="Unassembled WGS sequence"/>
</dbReference>
<accession>A0A199VPF6</accession>
<sequence length="765" mass="87440">MGEKGSAKPSSSSSFGFRALGCGIAMAQWIRPRWRWGPVSLLTRSPSSVSFLLGSLLVSGLAGLAFFWLVVSSFLHHDPPLVGCRPDSEGSWSIGIYYGKSPLELSPIELQENRSNGNSSAWPVANPVLTCASASMAGYPSNFVADPFLYIQDYTLYMFFETKSTTSRQGDIGVARSVDQGATWEFLGIALDEKWHLSYPFVFNYKNQIYMMPEGSKKGDLRLYRATKFPLEWTLEKVLIKKPLIDASLVQYEGYYWLFASDFTRFGTEKNAELEIWYSRSPLGPWIQHKRNPIYKSDKSLGARNGGRLFIYDGSLYRPGQDCSGTYGRKVIMYKVEKLSKEEYREVPVDLGIKEPKKGRNAWNGIRYHHLDIQQLSSGDWIAVMDGDRVPSGDSTWRFFIGCMSFLLAFLLIIFLGFLFGAVNYIVPTSCCTTLTRRNEPSWFRSRPHFNMKVRRYLAGINRYISAIRSRINPKTCSGMLILSLLAFITFVTVCTAVNFLFGGNGAEEAYMYKGQYSQFTMITMTYEARIWNLKLYVKHYSRCESVKEIVVVWNKGNPPNTDEFDSVVPVRIRVEELNSLNNRFKVDPLIKTRAVLELDDDIMMTCNDVEKGFRVWREHPDRIVGFYPRLIDGSPLKYRNEKYARGKNGYNAILTGAAFMDSEFAFEKYWSEDGREGRAFVDQSFNCEDLLMNFLYANSSSERTVEYVHPAWAIDTSKLSASAISRNTQVHYDIRTKCLSKFAALYGPLPHLWEFGRRQDGWDK</sequence>
<keyword evidence="9 15" id="KW-1133">Transmembrane helix</keyword>
<evidence type="ECO:0000256" key="5">
    <source>
        <dbReference type="ARBA" id="ARBA00008700"/>
    </source>
</evidence>
<dbReference type="PANTHER" id="PTHR48261">
    <property type="entry name" value="ACETYLGLUCOSAMINYLTRANSFERASE"/>
    <property type="match status" value="1"/>
</dbReference>
<dbReference type="InterPro" id="IPR029044">
    <property type="entry name" value="Nucleotide-diphossugar_trans"/>
</dbReference>
<gene>
    <name evidence="18" type="ORF">ACMD2_04503</name>
</gene>
<dbReference type="GO" id="GO:0016020">
    <property type="term" value="C:membrane"/>
    <property type="evidence" value="ECO:0007669"/>
    <property type="project" value="UniProtKB-SubCell"/>
</dbReference>
<evidence type="ECO:0000256" key="2">
    <source>
        <dbReference type="ARBA" id="ARBA00004141"/>
    </source>
</evidence>
<dbReference type="FunFam" id="3.90.550.10:FF:000095">
    <property type="entry name" value="Glycosyltransferase family protein 64 protein C5"/>
    <property type="match status" value="1"/>
</dbReference>
<evidence type="ECO:0000256" key="10">
    <source>
        <dbReference type="ARBA" id="ARBA00023136"/>
    </source>
</evidence>
<protein>
    <recommendedName>
        <fullName evidence="14">Glucosamine inositolphosphorylceramide transferase 1</fullName>
    </recommendedName>
</protein>
<evidence type="ECO:0000313" key="19">
    <source>
        <dbReference type="Proteomes" id="UP000092600"/>
    </source>
</evidence>
<evidence type="ECO:0000259" key="17">
    <source>
        <dbReference type="Pfam" id="PF24793"/>
    </source>
</evidence>
<evidence type="ECO:0000256" key="8">
    <source>
        <dbReference type="ARBA" id="ARBA00022723"/>
    </source>
</evidence>
<name>A0A199VPF6_ANACO</name>
<evidence type="ECO:0000256" key="15">
    <source>
        <dbReference type="SAM" id="Phobius"/>
    </source>
</evidence>
<feature type="transmembrane region" description="Helical" evidence="15">
    <location>
        <begin position="399"/>
        <end position="420"/>
    </location>
</feature>
<evidence type="ECO:0000259" key="16">
    <source>
        <dbReference type="Pfam" id="PF09258"/>
    </source>
</evidence>
<dbReference type="Gene3D" id="3.90.550.10">
    <property type="entry name" value="Spore Coat Polysaccharide Biosynthesis Protein SpsA, Chain A"/>
    <property type="match status" value="1"/>
</dbReference>
<dbReference type="SUPFAM" id="SSF53448">
    <property type="entry name" value="Nucleotide-diphospho-sugar transferases"/>
    <property type="match status" value="1"/>
</dbReference>
<evidence type="ECO:0000256" key="7">
    <source>
        <dbReference type="ARBA" id="ARBA00022692"/>
    </source>
</evidence>
<feature type="transmembrane region" description="Helical" evidence="15">
    <location>
        <begin position="50"/>
        <end position="71"/>
    </location>
</feature>
<evidence type="ECO:0000256" key="6">
    <source>
        <dbReference type="ARBA" id="ARBA00022679"/>
    </source>
</evidence>
<dbReference type="Pfam" id="PF09258">
    <property type="entry name" value="Glyco_transf_64"/>
    <property type="match status" value="1"/>
</dbReference>
<dbReference type="InterPro" id="IPR004263">
    <property type="entry name" value="Exostosin"/>
</dbReference>
<comment type="function">
    <text evidence="13">Essential protein. Glycosyltransferase that mediates the glycosylation of glycosylinositol phosphorylceramides (GIPCs), the major sphingolipids in the plasma membrane; acts as a HexN(Ac)-specific GIPC sugar transferase. Responsible for the glycosylation of a subgroup of GIPCs found in seeds and pollen that contain GlcNAc and GlcN (GlcN(Ac)). Maybe involved in the maintenance of cell-cell adhesion.</text>
</comment>
<dbReference type="GO" id="GO:0016757">
    <property type="term" value="F:glycosyltransferase activity"/>
    <property type="evidence" value="ECO:0007669"/>
    <property type="project" value="InterPro"/>
</dbReference>
<organism evidence="18 19">
    <name type="scientific">Ananas comosus</name>
    <name type="common">Pineapple</name>
    <name type="synonym">Ananas ananas</name>
    <dbReference type="NCBI Taxonomy" id="4615"/>
    <lineage>
        <taxon>Eukaryota</taxon>
        <taxon>Viridiplantae</taxon>
        <taxon>Streptophyta</taxon>
        <taxon>Embryophyta</taxon>
        <taxon>Tracheophyta</taxon>
        <taxon>Spermatophyta</taxon>
        <taxon>Magnoliopsida</taxon>
        <taxon>Liliopsida</taxon>
        <taxon>Poales</taxon>
        <taxon>Bromeliaceae</taxon>
        <taxon>Bromelioideae</taxon>
        <taxon>Ananas</taxon>
    </lineage>
</organism>
<keyword evidence="6 18" id="KW-0808">Transferase</keyword>
<dbReference type="AlphaFoldDB" id="A0A199VPF6"/>
<comment type="caution">
    <text evidence="18">The sequence shown here is derived from an EMBL/GenBank/DDBJ whole genome shotgun (WGS) entry which is preliminary data.</text>
</comment>
<comment type="cofactor">
    <cofactor evidence="1">
        <name>Mn(2+)</name>
        <dbReference type="ChEBI" id="CHEBI:29035"/>
    </cofactor>
</comment>
<evidence type="ECO:0000313" key="18">
    <source>
        <dbReference type="EMBL" id="OAY79067.1"/>
    </source>
</evidence>
<dbReference type="InterPro" id="IPR015338">
    <property type="entry name" value="GT64_dom"/>
</dbReference>
<evidence type="ECO:0000256" key="14">
    <source>
        <dbReference type="ARBA" id="ARBA00069035"/>
    </source>
</evidence>
<proteinExistence type="inferred from homology"/>
<dbReference type="Pfam" id="PF24793">
    <property type="entry name" value="GINT1_N"/>
    <property type="match status" value="1"/>
</dbReference>
<dbReference type="STRING" id="4615.A0A199VPF6"/>
<evidence type="ECO:0000256" key="4">
    <source>
        <dbReference type="ARBA" id="ARBA00005189"/>
    </source>
</evidence>
<keyword evidence="10 15" id="KW-0472">Membrane</keyword>
<comment type="pathway">
    <text evidence="3">Sphingolipid metabolism.</text>
</comment>
<evidence type="ECO:0000256" key="13">
    <source>
        <dbReference type="ARBA" id="ARBA00058450"/>
    </source>
</evidence>
<evidence type="ECO:0000256" key="12">
    <source>
        <dbReference type="ARBA" id="ARBA00023211"/>
    </source>
</evidence>
<dbReference type="Gene3D" id="2.115.10.20">
    <property type="entry name" value="Glycosyl hydrolase domain, family 43"/>
    <property type="match status" value="2"/>
</dbReference>
<evidence type="ECO:0000256" key="9">
    <source>
        <dbReference type="ARBA" id="ARBA00022989"/>
    </source>
</evidence>
<feature type="domain" description="Glycosyl transferase 64" evidence="16">
    <location>
        <begin position="520"/>
        <end position="751"/>
    </location>
</feature>
<evidence type="ECO:0000256" key="3">
    <source>
        <dbReference type="ARBA" id="ARBA00004991"/>
    </source>
</evidence>
<keyword evidence="12" id="KW-0464">Manganese</keyword>
<evidence type="ECO:0000256" key="1">
    <source>
        <dbReference type="ARBA" id="ARBA00001936"/>
    </source>
</evidence>
<comment type="subcellular location">
    <subcellularLocation>
        <location evidence="2">Membrane</location>
        <topology evidence="2">Multi-pass membrane protein</topology>
    </subcellularLocation>
</comment>
<dbReference type="GO" id="GO:0046872">
    <property type="term" value="F:metal ion binding"/>
    <property type="evidence" value="ECO:0007669"/>
    <property type="project" value="UniProtKB-KW"/>
</dbReference>
<feature type="transmembrane region" description="Helical" evidence="15">
    <location>
        <begin position="480"/>
        <end position="502"/>
    </location>
</feature>
<dbReference type="EMBL" id="LSRQ01001144">
    <property type="protein sequence ID" value="OAY79067.1"/>
    <property type="molecule type" value="Genomic_DNA"/>
</dbReference>
<comment type="pathway">
    <text evidence="4">Lipid metabolism.</text>
</comment>
<dbReference type="PANTHER" id="PTHR48261:SF6">
    <property type="entry name" value="GLYCOSYLTRANSFERASE FAMILY PROTEIN"/>
    <property type="match status" value="1"/>
</dbReference>
<dbReference type="SUPFAM" id="SSF75005">
    <property type="entry name" value="Arabinanase/levansucrase/invertase"/>
    <property type="match status" value="1"/>
</dbReference>
<dbReference type="InterPro" id="IPR056442">
    <property type="entry name" value="GINT1_N"/>
</dbReference>
<feature type="domain" description="Glucosamine inositolphosphorylceramide transferase 1 N-terminal" evidence="17">
    <location>
        <begin position="84"/>
        <end position="388"/>
    </location>
</feature>
<comment type="similarity">
    <text evidence="5">Belongs to the glycosyltransferase 64 family.</text>
</comment>
<keyword evidence="8" id="KW-0479">Metal-binding</keyword>
<keyword evidence="7 15" id="KW-0812">Transmembrane</keyword>
<evidence type="ECO:0000256" key="11">
    <source>
        <dbReference type="ARBA" id="ARBA00023157"/>
    </source>
</evidence>
<dbReference type="FunFam" id="2.115.10.20:FF:000004">
    <property type="entry name" value="Glucosamine inositolphosphorylceramide transferase 1"/>
    <property type="match status" value="1"/>
</dbReference>
<dbReference type="InterPro" id="IPR023296">
    <property type="entry name" value="Glyco_hydro_beta-prop_sf"/>
</dbReference>
<reference evidence="18 19" key="1">
    <citation type="journal article" date="2016" name="DNA Res.">
        <title>The draft genome of MD-2 pineapple using hybrid error correction of long reads.</title>
        <authorList>
            <person name="Redwan R.M."/>
            <person name="Saidin A."/>
            <person name="Kumar S.V."/>
        </authorList>
    </citation>
    <scope>NUCLEOTIDE SEQUENCE [LARGE SCALE GENOMIC DNA]</scope>
    <source>
        <strain evidence="19">cv. MD2</strain>
        <tissue evidence="18">Leaf</tissue>
    </source>
</reference>
<keyword evidence="11" id="KW-1015">Disulfide bond</keyword>